<dbReference type="InterPro" id="IPR007312">
    <property type="entry name" value="Phosphoesterase"/>
</dbReference>
<dbReference type="PANTHER" id="PTHR31956:SF2">
    <property type="entry name" value="NON-SPECIFIC PHOSPHOLIPASE C6"/>
    <property type="match status" value="1"/>
</dbReference>
<evidence type="ECO:0000313" key="3">
    <source>
        <dbReference type="EMBL" id="SAK98249.1"/>
    </source>
</evidence>
<dbReference type="PANTHER" id="PTHR31956">
    <property type="entry name" value="NON-SPECIFIC PHOSPHOLIPASE C4-RELATED"/>
    <property type="match status" value="1"/>
</dbReference>
<dbReference type="EMBL" id="FCOI02000054">
    <property type="protein sequence ID" value="SAK98249.1"/>
    <property type="molecule type" value="Genomic_DNA"/>
</dbReference>
<evidence type="ECO:0000313" key="4">
    <source>
        <dbReference type="Proteomes" id="UP000054624"/>
    </source>
</evidence>
<gene>
    <name evidence="3" type="ORF">AWB76_07509</name>
</gene>
<protein>
    <submittedName>
        <fullName evidence="3">Phosphoesterase</fullName>
    </submittedName>
</protein>
<proteinExistence type="predicted"/>
<dbReference type="Proteomes" id="UP000054624">
    <property type="component" value="Unassembled WGS sequence"/>
</dbReference>
<dbReference type="STRING" id="1777137.AWB76_07509"/>
<evidence type="ECO:0000256" key="1">
    <source>
        <dbReference type="ARBA" id="ARBA00022801"/>
    </source>
</evidence>
<dbReference type="RefSeq" id="WP_061165016.1">
    <property type="nucleotide sequence ID" value="NZ_FCOI02000054.1"/>
</dbReference>
<evidence type="ECO:0000256" key="2">
    <source>
        <dbReference type="SAM" id="MobiDB-lite"/>
    </source>
</evidence>
<reference evidence="4" key="1">
    <citation type="submission" date="2016-01" db="EMBL/GenBank/DDBJ databases">
        <authorList>
            <person name="Peeters Charlotte."/>
        </authorList>
    </citation>
    <scope>NUCLEOTIDE SEQUENCE [LARGE SCALE GENOMIC DNA]</scope>
</reference>
<feature type="region of interest" description="Disordered" evidence="2">
    <location>
        <begin position="415"/>
        <end position="438"/>
    </location>
</feature>
<dbReference type="Pfam" id="PF04185">
    <property type="entry name" value="Phosphoesterase"/>
    <property type="match status" value="1"/>
</dbReference>
<keyword evidence="1" id="KW-0378">Hydrolase</keyword>
<accession>A0A158DUC4</accession>
<dbReference type="Gene3D" id="3.40.720.10">
    <property type="entry name" value="Alkaline Phosphatase, subunit A"/>
    <property type="match status" value="2"/>
</dbReference>
<keyword evidence="4" id="KW-1185">Reference proteome</keyword>
<dbReference type="AlphaFoldDB" id="A0A158DUC4"/>
<dbReference type="GO" id="GO:0009395">
    <property type="term" value="P:phospholipid catabolic process"/>
    <property type="evidence" value="ECO:0007669"/>
    <property type="project" value="TreeGrafter"/>
</dbReference>
<sequence>MAAIEHVFVLMLENRSYDSVFGWSSLAGTTPTGKPTTANGLLAASIVNFGRTGTSYQLGRGAPYALGFDPGHEFTDVCVQLCGLQVANADTVRNDSLVLGAGGYPPFATDTSTTGFAGTYEDHFDAVADAFNAFTPDQLPVLNFLASQFGVCDNWFASMPGPTWPNRFFAVAGTSSGLDHSPSDAQVLEAVFFNAPIFTFPNGTVFSKIQESDWLIVQGDVAQTRGIYGMQNLLSRFVGMDTLLSRLASNSLTEKFIFIEPTYDAKNDFRNGNSMHPAGDVRKGEALVKQVYDAISASKLWSTSVLLVVFDEHGGFFDHVTPPIAVPPGTAENSRLKTHNFSFDRLGVRVPAIVVSPFVPAGTIDHSLYDHTSILKTTDKLLGLNGLLDLTARVRAADDFTKLLSLSTPRTDMPVCPSPVATAGASRPSSEGAPHSKDPFLPLYAHH</sequence>
<dbReference type="GO" id="GO:0016788">
    <property type="term" value="F:hydrolase activity, acting on ester bonds"/>
    <property type="evidence" value="ECO:0007669"/>
    <property type="project" value="InterPro"/>
</dbReference>
<organism evidence="3 4">
    <name type="scientific">Caballeronia temeraria</name>
    <dbReference type="NCBI Taxonomy" id="1777137"/>
    <lineage>
        <taxon>Bacteria</taxon>
        <taxon>Pseudomonadati</taxon>
        <taxon>Pseudomonadota</taxon>
        <taxon>Betaproteobacteria</taxon>
        <taxon>Burkholderiales</taxon>
        <taxon>Burkholderiaceae</taxon>
        <taxon>Caballeronia</taxon>
    </lineage>
</organism>
<dbReference type="InterPro" id="IPR017850">
    <property type="entry name" value="Alkaline_phosphatase_core_sf"/>
</dbReference>
<name>A0A158DUC4_9BURK</name>